<name>A0A8H7NSJ8_9APHY</name>
<dbReference type="Proteomes" id="UP000639403">
    <property type="component" value="Unassembled WGS sequence"/>
</dbReference>
<gene>
    <name evidence="1" type="ORF">IEO21_10408</name>
</gene>
<dbReference type="AlphaFoldDB" id="A0A8H7NSJ8"/>
<evidence type="ECO:0000313" key="2">
    <source>
        <dbReference type="Proteomes" id="UP000639403"/>
    </source>
</evidence>
<proteinExistence type="predicted"/>
<comment type="caution">
    <text evidence="1">The sequence shown here is derived from an EMBL/GenBank/DDBJ whole genome shotgun (WGS) entry which is preliminary data.</text>
</comment>
<dbReference type="EMBL" id="JADOXO010000798">
    <property type="protein sequence ID" value="KAF9800235.1"/>
    <property type="molecule type" value="Genomic_DNA"/>
</dbReference>
<accession>A0A8H7NSJ8</accession>
<evidence type="ECO:0000313" key="1">
    <source>
        <dbReference type="EMBL" id="KAF9800235.1"/>
    </source>
</evidence>
<sequence length="60" mass="6533">MLRRCCEESPVPAQAILQLRAPAMSDLKLRTRASSVIVPIAIEPGADEDQIGKRGQTKCL</sequence>
<protein>
    <submittedName>
        <fullName evidence="1">Uncharacterized protein</fullName>
    </submittedName>
</protein>
<reference evidence="1" key="2">
    <citation type="journal article" name="Front. Microbiol.">
        <title>Degradative Capacity of Two Strains of Rhodonia placenta: From Phenotype to Genotype.</title>
        <authorList>
            <person name="Kolle M."/>
            <person name="Horta M.A.C."/>
            <person name="Nowrousian M."/>
            <person name="Ohm R.A."/>
            <person name="Benz J.P."/>
            <person name="Pilgard A."/>
        </authorList>
    </citation>
    <scope>NUCLEOTIDE SEQUENCE</scope>
    <source>
        <strain evidence="1">FPRL280</strain>
    </source>
</reference>
<organism evidence="1 2">
    <name type="scientific">Rhodonia placenta</name>
    <dbReference type="NCBI Taxonomy" id="104341"/>
    <lineage>
        <taxon>Eukaryota</taxon>
        <taxon>Fungi</taxon>
        <taxon>Dikarya</taxon>
        <taxon>Basidiomycota</taxon>
        <taxon>Agaricomycotina</taxon>
        <taxon>Agaricomycetes</taxon>
        <taxon>Polyporales</taxon>
        <taxon>Adustoporiaceae</taxon>
        <taxon>Rhodonia</taxon>
    </lineage>
</organism>
<reference evidence="1" key="1">
    <citation type="submission" date="2020-11" db="EMBL/GenBank/DDBJ databases">
        <authorList>
            <person name="Koelle M."/>
            <person name="Horta M.A.C."/>
            <person name="Nowrousian M."/>
            <person name="Ohm R.A."/>
            <person name="Benz P."/>
            <person name="Pilgard A."/>
        </authorList>
    </citation>
    <scope>NUCLEOTIDE SEQUENCE</scope>
    <source>
        <strain evidence="1">FPRL280</strain>
    </source>
</reference>